<comment type="similarity">
    <text evidence="3">Belongs to the peptidase M50B family.</text>
</comment>
<feature type="domain" description="Peptidase M50" evidence="12">
    <location>
        <begin position="7"/>
        <end position="70"/>
    </location>
</feature>
<keyword evidence="9 13" id="KW-0482">Metalloprotease</keyword>
<dbReference type="AlphaFoldDB" id="I3UBY8"/>
<sequence length="86" mass="9441">MLSSIVFFIVTISIVVVFHELGHYLAARFCGVHVERFSLGFGKVLLSRRDARGTEWVISALPLGGYVKPLAEPDTGAMARLAGRHE</sequence>
<keyword evidence="8 11" id="KW-1133">Transmembrane helix</keyword>
<dbReference type="EMBL" id="CP003555">
    <property type="protein sequence ID" value="AFK62526.1"/>
    <property type="molecule type" value="Genomic_DNA"/>
</dbReference>
<dbReference type="PANTHER" id="PTHR42837:SF2">
    <property type="entry name" value="MEMBRANE METALLOPROTEASE ARASP2, CHLOROPLASTIC-RELATED"/>
    <property type="match status" value="1"/>
</dbReference>
<comment type="cofactor">
    <cofactor evidence="1">
        <name>Zn(2+)</name>
        <dbReference type="ChEBI" id="CHEBI:29105"/>
    </cofactor>
</comment>
<dbReference type="MEROPS" id="M50.004"/>
<keyword evidence="14" id="KW-1185">Reference proteome</keyword>
<name>I3UBY8_ADVKW</name>
<evidence type="ECO:0000256" key="5">
    <source>
        <dbReference type="ARBA" id="ARBA00022692"/>
    </source>
</evidence>
<evidence type="ECO:0000256" key="8">
    <source>
        <dbReference type="ARBA" id="ARBA00022989"/>
    </source>
</evidence>
<organism evidence="13 14">
    <name type="scientific">Advenella kashmirensis (strain DSM 17095 / LMG 22695 / WT001)</name>
    <name type="common">Tetrathiobacter kashmirensis</name>
    <dbReference type="NCBI Taxonomy" id="1036672"/>
    <lineage>
        <taxon>Bacteria</taxon>
        <taxon>Pseudomonadati</taxon>
        <taxon>Pseudomonadota</taxon>
        <taxon>Betaproteobacteria</taxon>
        <taxon>Burkholderiales</taxon>
        <taxon>Alcaligenaceae</taxon>
    </lineage>
</organism>
<keyword evidence="10 11" id="KW-0472">Membrane</keyword>
<accession>I3UBY8</accession>
<evidence type="ECO:0000313" key="14">
    <source>
        <dbReference type="Proteomes" id="UP000005267"/>
    </source>
</evidence>
<dbReference type="OrthoDB" id="9782003at2"/>
<evidence type="ECO:0000256" key="1">
    <source>
        <dbReference type="ARBA" id="ARBA00001947"/>
    </source>
</evidence>
<evidence type="ECO:0000256" key="7">
    <source>
        <dbReference type="ARBA" id="ARBA00022833"/>
    </source>
</evidence>
<dbReference type="GO" id="GO:0004222">
    <property type="term" value="F:metalloendopeptidase activity"/>
    <property type="evidence" value="ECO:0007669"/>
    <property type="project" value="InterPro"/>
</dbReference>
<protein>
    <submittedName>
        <fullName evidence="13">Membrane-associated zinc metalloprotease</fullName>
    </submittedName>
</protein>
<evidence type="ECO:0000259" key="12">
    <source>
        <dbReference type="Pfam" id="PF02163"/>
    </source>
</evidence>
<dbReference type="GO" id="GO:0006508">
    <property type="term" value="P:proteolysis"/>
    <property type="evidence" value="ECO:0007669"/>
    <property type="project" value="UniProtKB-KW"/>
</dbReference>
<keyword evidence="6" id="KW-0378">Hydrolase</keyword>
<dbReference type="Proteomes" id="UP000005267">
    <property type="component" value="Chromosome"/>
</dbReference>
<dbReference type="RefSeq" id="WP_014750617.1">
    <property type="nucleotide sequence ID" value="NC_017964.1"/>
</dbReference>
<proteinExistence type="inferred from homology"/>
<dbReference type="InterPro" id="IPR004387">
    <property type="entry name" value="Pept_M50_Zn"/>
</dbReference>
<dbReference type="GO" id="GO:0016020">
    <property type="term" value="C:membrane"/>
    <property type="evidence" value="ECO:0007669"/>
    <property type="project" value="UniProtKB-SubCell"/>
</dbReference>
<dbReference type="PANTHER" id="PTHR42837">
    <property type="entry name" value="REGULATOR OF SIGMA-E PROTEASE RSEP"/>
    <property type="match status" value="1"/>
</dbReference>
<evidence type="ECO:0000256" key="6">
    <source>
        <dbReference type="ARBA" id="ARBA00022801"/>
    </source>
</evidence>
<gene>
    <name evidence="13" type="ordered locus">TKWG_11620</name>
</gene>
<evidence type="ECO:0000256" key="9">
    <source>
        <dbReference type="ARBA" id="ARBA00023049"/>
    </source>
</evidence>
<dbReference type="InterPro" id="IPR008915">
    <property type="entry name" value="Peptidase_M50"/>
</dbReference>
<evidence type="ECO:0000256" key="3">
    <source>
        <dbReference type="ARBA" id="ARBA00007931"/>
    </source>
</evidence>
<dbReference type="HOGENOM" id="CLU_176814_0_0_4"/>
<keyword evidence="5 11" id="KW-0812">Transmembrane</keyword>
<dbReference type="Pfam" id="PF02163">
    <property type="entry name" value="Peptidase_M50"/>
    <property type="match status" value="1"/>
</dbReference>
<comment type="subcellular location">
    <subcellularLocation>
        <location evidence="2">Membrane</location>
        <topology evidence="2">Multi-pass membrane protein</topology>
    </subcellularLocation>
</comment>
<dbReference type="KEGG" id="aka:TKWG_11620"/>
<feature type="transmembrane region" description="Helical" evidence="11">
    <location>
        <begin position="6"/>
        <end position="26"/>
    </location>
</feature>
<reference evidence="14" key="2">
    <citation type="journal article" date="2013" name="PLoS ONE">
        <title>Genome implosion elicits host-confinement in Alcaligenaceae: evidence from the comparative genomics of Tetrathiobacter kashmirensis, a pathogen in the making.</title>
        <authorList>
            <person name="Ghosh W."/>
            <person name="Alam M."/>
            <person name="Roy C."/>
            <person name="Pyne P."/>
            <person name="George A."/>
            <person name="Chakraborty R."/>
            <person name="Majumder S."/>
            <person name="Agarwal A."/>
            <person name="Chakraborty S."/>
            <person name="Majumdar S."/>
            <person name="Gupta S.K."/>
        </authorList>
    </citation>
    <scope>NUCLEOTIDE SEQUENCE [LARGE SCALE GENOMIC DNA]</scope>
    <source>
        <strain evidence="14">WT001</strain>
    </source>
</reference>
<evidence type="ECO:0000256" key="11">
    <source>
        <dbReference type="SAM" id="Phobius"/>
    </source>
</evidence>
<evidence type="ECO:0000256" key="2">
    <source>
        <dbReference type="ARBA" id="ARBA00004141"/>
    </source>
</evidence>
<reference evidence="13 14" key="1">
    <citation type="journal article" date="2011" name="J. Bacteriol.">
        <title>Whole-genome shotgun sequencing of the sulfur-oxidizing chemoautotroph Tetrathiobacter kashmirensis.</title>
        <authorList>
            <person name="Ghosh W."/>
            <person name="George A."/>
            <person name="Agarwal A."/>
            <person name="Raj P."/>
            <person name="Alam M."/>
            <person name="Pyne P."/>
            <person name="Das Gupta S.K."/>
        </authorList>
    </citation>
    <scope>NUCLEOTIDE SEQUENCE [LARGE SCALE GENOMIC DNA]</scope>
    <source>
        <strain evidence="13 14">WT001</strain>
    </source>
</reference>
<evidence type="ECO:0000256" key="10">
    <source>
        <dbReference type="ARBA" id="ARBA00023136"/>
    </source>
</evidence>
<keyword evidence="4 13" id="KW-0645">Protease</keyword>
<evidence type="ECO:0000256" key="4">
    <source>
        <dbReference type="ARBA" id="ARBA00022670"/>
    </source>
</evidence>
<evidence type="ECO:0000313" key="13">
    <source>
        <dbReference type="EMBL" id="AFK62526.1"/>
    </source>
</evidence>
<keyword evidence="7" id="KW-0862">Zinc</keyword>
<dbReference type="STRING" id="1036672.TKWG_11620"/>